<evidence type="ECO:0000313" key="1">
    <source>
        <dbReference type="EMBL" id="NTY62511.1"/>
    </source>
</evidence>
<name>A0ABX2JXP4_9MYCO</name>
<dbReference type="Gene3D" id="6.10.180.30">
    <property type="match status" value="1"/>
</dbReference>
<dbReference type="Proteomes" id="UP000708347">
    <property type="component" value="Unassembled WGS sequence"/>
</dbReference>
<comment type="caution">
    <text evidence="1">The sequence shown here is derived from an EMBL/GenBank/DDBJ whole genome shotgun (WGS) entry which is preliminary data.</text>
</comment>
<accession>A0ABX2JXP4</accession>
<reference evidence="1 2" key="1">
    <citation type="submission" date="2019-05" db="EMBL/GenBank/DDBJ databases">
        <title>Mycolicibacterium sphagni ENV482 genome assembly.</title>
        <authorList>
            <person name="Chen W."/>
            <person name="Faulkner N.W."/>
            <person name="Hyman M.R."/>
        </authorList>
    </citation>
    <scope>NUCLEOTIDE SEQUENCE [LARGE SCALE GENOMIC DNA]</scope>
    <source>
        <strain evidence="1 2">ENV482</strain>
    </source>
</reference>
<sequence>MALSRAAVRLVRATTGRAYSLRQFTEEAFAAQIQTIADTYNDGRAIWPDDTPLEKGRSA</sequence>
<proteinExistence type="predicted"/>
<dbReference type="EMBL" id="VBSB01000016">
    <property type="protein sequence ID" value="NTY62511.1"/>
    <property type="molecule type" value="Genomic_DNA"/>
</dbReference>
<keyword evidence="1" id="KW-0689">Ribosomal protein</keyword>
<keyword evidence="2" id="KW-1185">Reference proteome</keyword>
<evidence type="ECO:0000313" key="2">
    <source>
        <dbReference type="Proteomes" id="UP000708347"/>
    </source>
</evidence>
<organism evidence="1 2">
    <name type="scientific">Mycolicibacterium sphagni</name>
    <dbReference type="NCBI Taxonomy" id="1786"/>
    <lineage>
        <taxon>Bacteria</taxon>
        <taxon>Bacillati</taxon>
        <taxon>Actinomycetota</taxon>
        <taxon>Actinomycetes</taxon>
        <taxon>Mycobacteriales</taxon>
        <taxon>Mycobacteriaceae</taxon>
        <taxon>Mycolicibacterium</taxon>
    </lineage>
</organism>
<gene>
    <name evidence="1" type="ORF">FEG63_23520</name>
</gene>
<protein>
    <submittedName>
        <fullName evidence="1">50S ribosomal protein L7ae</fullName>
    </submittedName>
</protein>
<dbReference type="GO" id="GO:0005840">
    <property type="term" value="C:ribosome"/>
    <property type="evidence" value="ECO:0007669"/>
    <property type="project" value="UniProtKB-KW"/>
</dbReference>
<keyword evidence="1" id="KW-0687">Ribonucleoprotein</keyword>